<sequence length="343" mass="36985">MHVAQNRPALGGLTPVRDDYSHAFTERYLRKGLETGLEALGVKALNFTNVAEGGYAVPESLDRLVETKLRDISPLRAVAQVVQVGSADYKKLATTSGFGSGWVADNAVRPETATPGFAEVAVPTGELYANPAATQVMLDDAVFDVERWLADEIALEFAKQEGAAFIAGSGTNRPKGIITYTTAATPDATRAFGTLQHVPTGVSGNFAASNPTDQLIDLVHALRPAYRQGAVFLMNSATLARVRKFRDLEGNYIWRPGLSDGAPANILGYPVIEAEDMPDVAANSLSIAFGNFERGYVISERLGTRILRDPYSNKPFVHFYATRRVGGAVVNSEAIKFLRFSVS</sequence>
<protein>
    <submittedName>
        <fullName evidence="3">Phage major capsid protein</fullName>
    </submittedName>
</protein>
<dbReference type="InterPro" id="IPR054612">
    <property type="entry name" value="Phage_capsid-like_C"/>
</dbReference>
<dbReference type="Gene3D" id="3.30.2400.10">
    <property type="entry name" value="Major capsid protein gp5"/>
    <property type="match status" value="1"/>
</dbReference>
<dbReference type="RefSeq" id="WP_222873891.1">
    <property type="nucleotide sequence ID" value="NZ_CP039704.1"/>
</dbReference>
<dbReference type="KEGG" id="hgn:E6W36_04250"/>
<dbReference type="NCBIfam" id="TIGR01554">
    <property type="entry name" value="major_cap_HK97"/>
    <property type="match status" value="1"/>
</dbReference>
<dbReference type="EMBL" id="CP039704">
    <property type="protein sequence ID" value="QCI79075.1"/>
    <property type="molecule type" value="Genomic_DNA"/>
</dbReference>
<proteinExistence type="predicted"/>
<keyword evidence="4" id="KW-1185">Reference proteome</keyword>
<dbReference type="Pfam" id="PF05065">
    <property type="entry name" value="Phage_capsid"/>
    <property type="match status" value="1"/>
</dbReference>
<reference evidence="4" key="1">
    <citation type="submission" date="2019-04" db="EMBL/GenBank/DDBJ databases">
        <title>Complete genome sequence of Sphingomonas sp. W1-2-3.</title>
        <authorList>
            <person name="Im W.T."/>
        </authorList>
    </citation>
    <scope>NUCLEOTIDE SEQUENCE [LARGE SCALE GENOMIC DNA]</scope>
    <source>
        <strain evidence="4">W1-2-3</strain>
    </source>
</reference>
<accession>A0A4D7C5X5</accession>
<dbReference type="Gene3D" id="3.30.2320.10">
    <property type="entry name" value="hypothetical protein PF0899 domain"/>
    <property type="match status" value="1"/>
</dbReference>
<comment type="subcellular location">
    <subcellularLocation>
        <location evidence="1">Virion</location>
    </subcellularLocation>
</comment>
<dbReference type="SUPFAM" id="SSF56563">
    <property type="entry name" value="Major capsid protein gp5"/>
    <property type="match status" value="1"/>
</dbReference>
<evidence type="ECO:0000313" key="4">
    <source>
        <dbReference type="Proteomes" id="UP000298714"/>
    </source>
</evidence>
<dbReference type="Proteomes" id="UP000298714">
    <property type="component" value="Chromosome"/>
</dbReference>
<organism evidence="3 4">
    <name type="scientific">Hankyongella ginsenosidimutans</name>
    <dbReference type="NCBI Taxonomy" id="1763828"/>
    <lineage>
        <taxon>Bacteria</taxon>
        <taxon>Pseudomonadati</taxon>
        <taxon>Pseudomonadota</taxon>
        <taxon>Alphaproteobacteria</taxon>
        <taxon>Sphingomonadales</taxon>
        <taxon>Sphingomonadaceae</taxon>
        <taxon>Hankyongella</taxon>
    </lineage>
</organism>
<evidence type="ECO:0000256" key="1">
    <source>
        <dbReference type="ARBA" id="ARBA00004328"/>
    </source>
</evidence>
<evidence type="ECO:0000259" key="2">
    <source>
        <dbReference type="Pfam" id="PF05065"/>
    </source>
</evidence>
<dbReference type="AlphaFoldDB" id="A0A4D7C5X5"/>
<feature type="domain" description="Phage capsid-like C-terminal" evidence="2">
    <location>
        <begin position="53"/>
        <end position="340"/>
    </location>
</feature>
<name>A0A4D7C5X5_9SPHN</name>
<evidence type="ECO:0000313" key="3">
    <source>
        <dbReference type="EMBL" id="QCI79075.1"/>
    </source>
</evidence>
<dbReference type="InterPro" id="IPR024455">
    <property type="entry name" value="Phage_capsid"/>
</dbReference>
<gene>
    <name evidence="3" type="ORF">E6W36_04250</name>
</gene>